<gene>
    <name evidence="3" type="ORF">J4573_53170</name>
</gene>
<keyword evidence="2" id="KW-1133">Transmembrane helix</keyword>
<proteinExistence type="predicted"/>
<keyword evidence="2" id="KW-0812">Transmembrane</keyword>
<feature type="transmembrane region" description="Helical" evidence="2">
    <location>
        <begin position="110"/>
        <end position="133"/>
    </location>
</feature>
<name>A0A939PNH5_9ACTN</name>
<keyword evidence="4" id="KW-1185">Reference proteome</keyword>
<dbReference type="AlphaFoldDB" id="A0A939PNH5"/>
<dbReference type="EMBL" id="JAGEOJ010000047">
    <property type="protein sequence ID" value="MBO2455910.1"/>
    <property type="molecule type" value="Genomic_DNA"/>
</dbReference>
<reference evidence="3" key="1">
    <citation type="submission" date="2021-03" db="EMBL/GenBank/DDBJ databases">
        <authorList>
            <person name="Kanchanasin P."/>
            <person name="Saeng-In P."/>
            <person name="Phongsopitanun W."/>
            <person name="Yuki M."/>
            <person name="Kudo T."/>
            <person name="Ohkuma M."/>
            <person name="Tanasupawat S."/>
        </authorList>
    </citation>
    <scope>NUCLEOTIDE SEQUENCE</scope>
    <source>
        <strain evidence="3">GKU 128</strain>
    </source>
</reference>
<comment type="caution">
    <text evidence="3">The sequence shown here is derived from an EMBL/GenBank/DDBJ whole genome shotgun (WGS) entry which is preliminary data.</text>
</comment>
<evidence type="ECO:0000256" key="1">
    <source>
        <dbReference type="SAM" id="MobiDB-lite"/>
    </source>
</evidence>
<evidence type="ECO:0000256" key="2">
    <source>
        <dbReference type="SAM" id="Phobius"/>
    </source>
</evidence>
<evidence type="ECO:0000313" key="3">
    <source>
        <dbReference type="EMBL" id="MBO2455910.1"/>
    </source>
</evidence>
<dbReference type="Proteomes" id="UP000669179">
    <property type="component" value="Unassembled WGS sequence"/>
</dbReference>
<feature type="region of interest" description="Disordered" evidence="1">
    <location>
        <begin position="1"/>
        <end position="54"/>
    </location>
</feature>
<sequence length="148" mass="15538">MSGYGGQPPGWNDPYGQQQPGWNDPYNRPPQSSWDPYGQYGQQQQNPYGYGPPGVYGQPASHGAAVGALIANIVATLFCCSILGIAGIVTSAMAMGRTQSNPESARKLTTWSWVIFGVGLVLGIVVIILYVVLVVNSNSDTSSGSSGV</sequence>
<keyword evidence="2" id="KW-0472">Membrane</keyword>
<feature type="transmembrane region" description="Helical" evidence="2">
    <location>
        <begin position="64"/>
        <end position="89"/>
    </location>
</feature>
<feature type="compositionally biased region" description="Low complexity" evidence="1">
    <location>
        <begin position="36"/>
        <end position="54"/>
    </location>
</feature>
<organism evidence="3 4">
    <name type="scientific">Actinomadura barringtoniae</name>
    <dbReference type="NCBI Taxonomy" id="1427535"/>
    <lineage>
        <taxon>Bacteria</taxon>
        <taxon>Bacillati</taxon>
        <taxon>Actinomycetota</taxon>
        <taxon>Actinomycetes</taxon>
        <taxon>Streptosporangiales</taxon>
        <taxon>Thermomonosporaceae</taxon>
        <taxon>Actinomadura</taxon>
    </lineage>
</organism>
<dbReference type="RefSeq" id="WP_208264148.1">
    <property type="nucleotide sequence ID" value="NZ_JAGEOJ010000047.1"/>
</dbReference>
<protein>
    <recommendedName>
        <fullName evidence="5">DUF4190 domain-containing protein</fullName>
    </recommendedName>
</protein>
<accession>A0A939PNH5</accession>
<evidence type="ECO:0000313" key="4">
    <source>
        <dbReference type="Proteomes" id="UP000669179"/>
    </source>
</evidence>
<evidence type="ECO:0008006" key="5">
    <source>
        <dbReference type="Google" id="ProtNLM"/>
    </source>
</evidence>